<proteinExistence type="inferred from homology"/>
<dbReference type="PANTHER" id="PTHR30442">
    <property type="entry name" value="IRON III DICITRATE TRANSPORT PROTEIN FECA"/>
    <property type="match status" value="1"/>
</dbReference>
<dbReference type="InterPro" id="IPR039426">
    <property type="entry name" value="TonB-dep_rcpt-like"/>
</dbReference>
<comment type="caution">
    <text evidence="18">The sequence shown here is derived from an EMBL/GenBank/DDBJ whole genome shotgun (WGS) entry which is preliminary data.</text>
</comment>
<evidence type="ECO:0000259" key="17">
    <source>
        <dbReference type="SMART" id="SM00965"/>
    </source>
</evidence>
<evidence type="ECO:0000256" key="15">
    <source>
        <dbReference type="SAM" id="MobiDB-lite"/>
    </source>
</evidence>
<dbReference type="SUPFAM" id="SSF56935">
    <property type="entry name" value="Porins"/>
    <property type="match status" value="1"/>
</dbReference>
<evidence type="ECO:0000256" key="9">
    <source>
        <dbReference type="ARBA" id="ARBA00023077"/>
    </source>
</evidence>
<dbReference type="GO" id="GO:0015232">
    <property type="term" value="F:heme transmembrane transporter activity"/>
    <property type="evidence" value="ECO:0007669"/>
    <property type="project" value="InterPro"/>
</dbReference>
<feature type="chain" id="PRO_5040759300" evidence="16">
    <location>
        <begin position="31"/>
        <end position="842"/>
    </location>
</feature>
<dbReference type="NCBIfam" id="TIGR01786">
    <property type="entry name" value="TonB-hemlactrns"/>
    <property type="match status" value="1"/>
</dbReference>
<evidence type="ECO:0000256" key="3">
    <source>
        <dbReference type="ARBA" id="ARBA00022448"/>
    </source>
</evidence>
<dbReference type="RefSeq" id="WP_271195090.1">
    <property type="nucleotide sequence ID" value="NZ_BSFN01000004.1"/>
</dbReference>
<dbReference type="InterPro" id="IPR012910">
    <property type="entry name" value="Plug_dom"/>
</dbReference>
<reference evidence="18" key="1">
    <citation type="journal article" date="2014" name="Int. J. Syst. Evol. Microbiol.">
        <title>Complete genome sequence of Corynebacterium casei LMG S-19264T (=DSM 44701T), isolated from a smear-ripened cheese.</title>
        <authorList>
            <consortium name="US DOE Joint Genome Institute (JGI-PGF)"/>
            <person name="Walter F."/>
            <person name="Albersmeier A."/>
            <person name="Kalinowski J."/>
            <person name="Ruckert C."/>
        </authorList>
    </citation>
    <scope>NUCLEOTIDE SEQUENCE</scope>
    <source>
        <strain evidence="18">VKM B-2935</strain>
    </source>
</reference>
<evidence type="ECO:0000256" key="14">
    <source>
        <dbReference type="RuleBase" id="RU003357"/>
    </source>
</evidence>
<dbReference type="InterPro" id="IPR037066">
    <property type="entry name" value="Plug_dom_sf"/>
</dbReference>
<dbReference type="FunFam" id="2.40.170.20:FF:000014">
    <property type="entry name" value="TonB-dependent haem/haemoglobin receptor"/>
    <property type="match status" value="1"/>
</dbReference>
<feature type="domain" description="Secretin/TonB short N-terminal" evidence="17">
    <location>
        <begin position="55"/>
        <end position="105"/>
    </location>
</feature>
<keyword evidence="5" id="KW-0406">Ion transport</keyword>
<evidence type="ECO:0000256" key="16">
    <source>
        <dbReference type="SAM" id="SignalP"/>
    </source>
</evidence>
<dbReference type="CDD" id="cd01347">
    <property type="entry name" value="ligand_gated_channel"/>
    <property type="match status" value="1"/>
</dbReference>
<dbReference type="Pfam" id="PF07715">
    <property type="entry name" value="Plug"/>
    <property type="match status" value="1"/>
</dbReference>
<evidence type="ECO:0000256" key="12">
    <source>
        <dbReference type="PROSITE-ProRule" id="PRU01360"/>
    </source>
</evidence>
<evidence type="ECO:0000256" key="13">
    <source>
        <dbReference type="PROSITE-ProRule" id="PRU10143"/>
    </source>
</evidence>
<dbReference type="AlphaFoldDB" id="A0A9W6NEN5"/>
<reference evidence="18" key="2">
    <citation type="submission" date="2023-01" db="EMBL/GenBank/DDBJ databases">
        <authorList>
            <person name="Sun Q."/>
            <person name="Evtushenko L."/>
        </authorList>
    </citation>
    <scope>NUCLEOTIDE SEQUENCE</scope>
    <source>
        <strain evidence="18">VKM B-2935</strain>
    </source>
</reference>
<dbReference type="Gene3D" id="2.40.170.20">
    <property type="entry name" value="TonB-dependent receptor, beta-barrel domain"/>
    <property type="match status" value="1"/>
</dbReference>
<comment type="subcellular location">
    <subcellularLocation>
        <location evidence="1 12">Cell outer membrane</location>
        <topology evidence="1 12">Multi-pass membrane protein</topology>
    </subcellularLocation>
</comment>
<dbReference type="PROSITE" id="PS00430">
    <property type="entry name" value="TONB_DEPENDENT_REC_1"/>
    <property type="match status" value="1"/>
</dbReference>
<evidence type="ECO:0000256" key="8">
    <source>
        <dbReference type="ARBA" id="ARBA00023004"/>
    </source>
</evidence>
<keyword evidence="10 12" id="KW-0472">Membrane</keyword>
<keyword evidence="19" id="KW-1185">Reference proteome</keyword>
<dbReference type="InterPro" id="IPR011662">
    <property type="entry name" value="Secretin/TonB_short_N"/>
</dbReference>
<keyword evidence="5" id="KW-0410">Iron transport</keyword>
<protein>
    <submittedName>
        <fullName evidence="18">Heme utilization protein</fullName>
    </submittedName>
</protein>
<dbReference type="Gene3D" id="2.170.130.10">
    <property type="entry name" value="TonB-dependent receptor, plug domain"/>
    <property type="match status" value="1"/>
</dbReference>
<dbReference type="Gene3D" id="3.55.50.30">
    <property type="match status" value="1"/>
</dbReference>
<keyword evidence="11 12" id="KW-0998">Cell outer membrane</keyword>
<feature type="signal peptide" evidence="16">
    <location>
        <begin position="1"/>
        <end position="30"/>
    </location>
</feature>
<dbReference type="EMBL" id="BSFN01000004">
    <property type="protein sequence ID" value="GLK88884.1"/>
    <property type="molecule type" value="Genomic_DNA"/>
</dbReference>
<evidence type="ECO:0000313" key="19">
    <source>
        <dbReference type="Proteomes" id="UP001143328"/>
    </source>
</evidence>
<dbReference type="NCBIfam" id="TIGR01785">
    <property type="entry name" value="TonB-hemin"/>
    <property type="match status" value="1"/>
</dbReference>
<evidence type="ECO:0000256" key="7">
    <source>
        <dbReference type="ARBA" id="ARBA00022729"/>
    </source>
</evidence>
<keyword evidence="9 13" id="KW-0798">TonB box</keyword>
<dbReference type="InterPro" id="IPR010949">
    <property type="entry name" value="TonB_Hb/transfer/lactofer_rcpt"/>
</dbReference>
<dbReference type="InterPro" id="IPR000531">
    <property type="entry name" value="Beta-barrel_TonB"/>
</dbReference>
<evidence type="ECO:0000256" key="6">
    <source>
        <dbReference type="ARBA" id="ARBA00022692"/>
    </source>
</evidence>
<keyword evidence="6 12" id="KW-0812">Transmembrane</keyword>
<dbReference type="SMART" id="SM00965">
    <property type="entry name" value="STN"/>
    <property type="match status" value="1"/>
</dbReference>
<dbReference type="GO" id="GO:0033214">
    <property type="term" value="P:siderophore-iron import into cell"/>
    <property type="evidence" value="ECO:0007669"/>
    <property type="project" value="TreeGrafter"/>
</dbReference>
<feature type="region of interest" description="Disordered" evidence="15">
    <location>
        <begin position="416"/>
        <end position="435"/>
    </location>
</feature>
<feature type="short sequence motif" description="TonB box" evidence="13">
    <location>
        <begin position="99"/>
        <end position="105"/>
    </location>
</feature>
<gene>
    <name evidence="18" type="ORF">GCM10017655_19460</name>
</gene>
<accession>A0A9W6NEN5</accession>
<dbReference type="PROSITE" id="PS52016">
    <property type="entry name" value="TONB_DEPENDENT_REC_3"/>
    <property type="match status" value="1"/>
</dbReference>
<keyword evidence="7 16" id="KW-0732">Signal</keyword>
<name>A0A9W6NEN5_9PSED</name>
<evidence type="ECO:0000256" key="5">
    <source>
        <dbReference type="ARBA" id="ARBA00022496"/>
    </source>
</evidence>
<dbReference type="InterPro" id="IPR010916">
    <property type="entry name" value="TonB_box_CS"/>
</dbReference>
<dbReference type="Proteomes" id="UP001143328">
    <property type="component" value="Unassembled WGS sequence"/>
</dbReference>
<organism evidence="18 19">
    <name type="scientific">Pseudomonas turukhanskensis</name>
    <dbReference type="NCBI Taxonomy" id="1806536"/>
    <lineage>
        <taxon>Bacteria</taxon>
        <taxon>Pseudomonadati</taxon>
        <taxon>Pseudomonadota</taxon>
        <taxon>Gammaproteobacteria</taxon>
        <taxon>Pseudomonadales</taxon>
        <taxon>Pseudomonadaceae</taxon>
        <taxon>Pseudomonas</taxon>
    </lineage>
</organism>
<dbReference type="Pfam" id="PF00593">
    <property type="entry name" value="TonB_dep_Rec_b-barrel"/>
    <property type="match status" value="1"/>
</dbReference>
<evidence type="ECO:0000256" key="1">
    <source>
        <dbReference type="ARBA" id="ARBA00004571"/>
    </source>
</evidence>
<evidence type="ECO:0000256" key="10">
    <source>
        <dbReference type="ARBA" id="ARBA00023136"/>
    </source>
</evidence>
<sequence length="842" mass="93626">MFRVHHYLQSPYARPSLVALCVAFSVQAQAQDFALNLPAQPLATSLSQVAQQTQVQLLFDETLLRNVQAPALSGTFGAEDAIRHLLRGSAFTLVKVDNTFVVRASEVPANEEGMSLGALSIVGDGAQVDSNSVGRSTLSQVDIDRRQPNNIGSLLSTLPGVTAGGSPKPGGQTLNIWGMGDAEDVPLTLNGAPKSGFERYQQGTIFIEPELIKSIEVEKGPHSPFTGNGGFGGTVNMTTKDAPDLLEQGRDTGAMLKYGYSSNDHQQIYTGAAYGRTDNGMADALVYYTKRDGDDLKLAAQRPDPDNRYPINPKRLPNSAQDLDAELFKINLHPNDEHSLGLSYTRSNSERMTPFSSNSYPTPPTAANIARYGYEGALRRLLADRSTIDTTWSAKYEYQPLDNPLVDMSLSYSHSKTEQTDERGENAFYQPATGGKKMDTSYRDDVLELRNTSLFETGPFAHALTLGSQLRKHKRDTLMYMPGATYDKPQYNYGHYQPGFMPRGKVDSQGYYIKDAMTIGDVTITPSLRFDEVRNDGKKNLAPLYNTPGVHDYSSQTYSGWSPRLSLYWAPLQQLAFFADYSKTWRAPVIDEQYEVQSPTSTRNRTSRDLDPERITALRAGSVLTLNRLVVDSDNLQIRTTLFRNEIKDEIFKNLGIDCENQYNTGGTISNSCPAGNRPIYRNLNGSTIKGFEVESFYDSNWVFGAISYSWMTGKHDGAYLNPWGPDVWARDIASPKFVTTLGTKIPPLDMQVGWQAEFVRKTDRVPSEDWASDFPYDEAENDNYDVHSLFANWKPHQKGLKGTEVNLTIDNLFNKDYIPQLSGDGVRSQGRNAKVSITRFF</sequence>
<evidence type="ECO:0000256" key="2">
    <source>
        <dbReference type="ARBA" id="ARBA00009810"/>
    </source>
</evidence>
<dbReference type="GO" id="GO:0009279">
    <property type="term" value="C:cell outer membrane"/>
    <property type="evidence" value="ECO:0007669"/>
    <property type="project" value="UniProtKB-SubCell"/>
</dbReference>
<comment type="similarity">
    <text evidence="2 12 14">Belongs to the TonB-dependent receptor family.</text>
</comment>
<keyword evidence="4 12" id="KW-1134">Transmembrane beta strand</keyword>
<keyword evidence="8" id="KW-0408">Iron</keyword>
<dbReference type="InterPro" id="IPR011276">
    <property type="entry name" value="TonB_haem/Hb_rcpt"/>
</dbReference>
<evidence type="ECO:0000256" key="11">
    <source>
        <dbReference type="ARBA" id="ARBA00023237"/>
    </source>
</evidence>
<dbReference type="PANTHER" id="PTHR30442:SF0">
    <property type="entry name" value="FE(3+) DICITRATE TRANSPORT PROTEIN FECA"/>
    <property type="match status" value="1"/>
</dbReference>
<dbReference type="InterPro" id="IPR036942">
    <property type="entry name" value="Beta-barrel_TonB_sf"/>
</dbReference>
<keyword evidence="3 12" id="KW-0813">Transport</keyword>
<evidence type="ECO:0000256" key="4">
    <source>
        <dbReference type="ARBA" id="ARBA00022452"/>
    </source>
</evidence>
<feature type="compositionally biased region" description="Basic and acidic residues" evidence="15">
    <location>
        <begin position="416"/>
        <end position="425"/>
    </location>
</feature>
<evidence type="ECO:0000313" key="18">
    <source>
        <dbReference type="EMBL" id="GLK88884.1"/>
    </source>
</evidence>